<accession>A0ABX8QNC3</accession>
<feature type="region of interest" description="Disordered" evidence="1">
    <location>
        <begin position="1"/>
        <end position="20"/>
    </location>
</feature>
<evidence type="ECO:0000256" key="1">
    <source>
        <dbReference type="SAM" id="MobiDB-lite"/>
    </source>
</evidence>
<feature type="transmembrane region" description="Helical" evidence="2">
    <location>
        <begin position="136"/>
        <end position="161"/>
    </location>
</feature>
<keyword evidence="2" id="KW-1133">Transmembrane helix</keyword>
<organism evidence="3 4">
    <name type="scientific">Actinomadura graeca</name>
    <dbReference type="NCBI Taxonomy" id="2750812"/>
    <lineage>
        <taxon>Bacteria</taxon>
        <taxon>Bacillati</taxon>
        <taxon>Actinomycetota</taxon>
        <taxon>Actinomycetes</taxon>
        <taxon>Streptosporangiales</taxon>
        <taxon>Thermomonosporaceae</taxon>
        <taxon>Actinomadura</taxon>
    </lineage>
</organism>
<feature type="transmembrane region" description="Helical" evidence="2">
    <location>
        <begin position="173"/>
        <end position="198"/>
    </location>
</feature>
<gene>
    <name evidence="3" type="ORF">AGRA3207_000475</name>
</gene>
<sequence length="282" mass="29195">MTAATAGPATPPAPPAPAASRGKGFGRLMLAEWTKIRSVRSTFWSLILLVVLDLGFTALFVGLTVGQWDKTDEADRATILADPTSMILGSGFFLSQLTVCVLGVLVIASEYSTGMIRASLLAVPGRLPMLWAKSAVFALVVLVLGVAVSFASFFIGAAFLGDKVSVSLGDPGVLRAVIGGGLYLAMLGLFALAVGAIVRHPAGGITGVIGFVLVLAPLAQLLPGSIGDHVHAYLPSEAGHLIAQAHQGKDDLLTPWQGYGVFALWTALLLAAAAVLLKRRDA</sequence>
<dbReference type="RefSeq" id="WP_231332904.1">
    <property type="nucleotide sequence ID" value="NZ_CP059572.1"/>
</dbReference>
<feature type="transmembrane region" description="Helical" evidence="2">
    <location>
        <begin position="86"/>
        <end position="108"/>
    </location>
</feature>
<feature type="transmembrane region" description="Helical" evidence="2">
    <location>
        <begin position="256"/>
        <end position="277"/>
    </location>
</feature>
<keyword evidence="2" id="KW-0812">Transmembrane</keyword>
<dbReference type="EMBL" id="CP059572">
    <property type="protein sequence ID" value="QXJ19871.1"/>
    <property type="molecule type" value="Genomic_DNA"/>
</dbReference>
<reference evidence="3" key="1">
    <citation type="submission" date="2020-07" db="EMBL/GenBank/DDBJ databases">
        <authorList>
            <person name="Tarantini F.S."/>
            <person name="Hong K.W."/>
            <person name="Chan K.G."/>
        </authorList>
    </citation>
    <scope>NUCLEOTIDE SEQUENCE</scope>
    <source>
        <strain evidence="3">32-07</strain>
    </source>
</reference>
<feature type="transmembrane region" description="Helical" evidence="2">
    <location>
        <begin position="43"/>
        <end position="66"/>
    </location>
</feature>
<feature type="transmembrane region" description="Helical" evidence="2">
    <location>
        <begin position="205"/>
        <end position="226"/>
    </location>
</feature>
<name>A0ABX8QNC3_9ACTN</name>
<protein>
    <submittedName>
        <fullName evidence="3">ABC transporter permease</fullName>
    </submittedName>
</protein>
<dbReference type="Proteomes" id="UP001049518">
    <property type="component" value="Chromosome"/>
</dbReference>
<keyword evidence="2" id="KW-0472">Membrane</keyword>
<evidence type="ECO:0000313" key="4">
    <source>
        <dbReference type="Proteomes" id="UP001049518"/>
    </source>
</evidence>
<proteinExistence type="predicted"/>
<evidence type="ECO:0000256" key="2">
    <source>
        <dbReference type="SAM" id="Phobius"/>
    </source>
</evidence>
<evidence type="ECO:0000313" key="3">
    <source>
        <dbReference type="EMBL" id="QXJ19871.1"/>
    </source>
</evidence>
<keyword evidence="4" id="KW-1185">Reference proteome</keyword>